<sequence>MGAEDDIPAPRTKASSLCGTRAPAMHGTLARLPTALLLLLLDVATAAMLMDTSVSCDQNNFILLLNFDSPFEGIIYSEEGFPNCVYVNGTIQSQTNYQIKVPLSGCQTKMNSEGNLENAIIIQDNHAYLQNTDKKYLLTCIPAAAMAKDHMITVNFGGVTIDNSRTTTEIIKAAGVPAASNVKYSVEILEGHLLDAPRLTTPLNVGDRISYIVRLEKPSPPSQIGRCWASDSKSNLELSDERGCSLQPKGNIWNQFDVIDGAKEVIFINRIKAWAFPTSNEVNIFCNLRMCVSETCSMSHDCEKPAPKRARRFKEHQQTDMKEIETIKAQIRIRRDVVPAVKTTELITTEALSSESTCFSLTHVLLLSGAITVLFMATLLTVVYLFSRPFFRKSRS</sequence>
<dbReference type="PANTHER" id="PTHR46560">
    <property type="entry name" value="CYPHER, ISOFORM B"/>
    <property type="match status" value="1"/>
</dbReference>
<feature type="signal peptide" evidence="2">
    <location>
        <begin position="1"/>
        <end position="46"/>
    </location>
</feature>
<dbReference type="PROSITE" id="PS51034">
    <property type="entry name" value="ZP_2"/>
    <property type="match status" value="1"/>
</dbReference>
<evidence type="ECO:0000313" key="4">
    <source>
        <dbReference type="Proteomes" id="UP000095287"/>
    </source>
</evidence>
<evidence type="ECO:0000256" key="1">
    <source>
        <dbReference type="SAM" id="Phobius"/>
    </source>
</evidence>
<evidence type="ECO:0000256" key="2">
    <source>
        <dbReference type="SAM" id="SignalP"/>
    </source>
</evidence>
<evidence type="ECO:0000313" key="5">
    <source>
        <dbReference type="WBParaSite" id="L893_g4007.t1"/>
    </source>
</evidence>
<keyword evidence="2" id="KW-0732">Signal</keyword>
<keyword evidence="1" id="KW-0472">Membrane</keyword>
<keyword evidence="1" id="KW-0812">Transmembrane</keyword>
<proteinExistence type="predicted"/>
<protein>
    <submittedName>
        <fullName evidence="5">ZP domain-containing protein</fullName>
    </submittedName>
</protein>
<accession>A0A1I8AAT3</accession>
<organism evidence="4 5">
    <name type="scientific">Steinernema glaseri</name>
    <dbReference type="NCBI Taxonomy" id="37863"/>
    <lineage>
        <taxon>Eukaryota</taxon>
        <taxon>Metazoa</taxon>
        <taxon>Ecdysozoa</taxon>
        <taxon>Nematoda</taxon>
        <taxon>Chromadorea</taxon>
        <taxon>Rhabditida</taxon>
        <taxon>Tylenchina</taxon>
        <taxon>Panagrolaimomorpha</taxon>
        <taxon>Strongyloidoidea</taxon>
        <taxon>Steinernematidae</taxon>
        <taxon>Steinernema</taxon>
    </lineage>
</organism>
<feature type="transmembrane region" description="Helical" evidence="1">
    <location>
        <begin position="364"/>
        <end position="386"/>
    </location>
</feature>
<feature type="domain" description="ZP" evidence="3">
    <location>
        <begin position="55"/>
        <end position="309"/>
    </location>
</feature>
<reference evidence="5" key="1">
    <citation type="submission" date="2016-11" db="UniProtKB">
        <authorList>
            <consortium name="WormBaseParasite"/>
        </authorList>
    </citation>
    <scope>IDENTIFICATION</scope>
</reference>
<dbReference type="AlphaFoldDB" id="A0A1I8AAT3"/>
<keyword evidence="1" id="KW-1133">Transmembrane helix</keyword>
<dbReference type="PANTHER" id="PTHR46560:SF5">
    <property type="entry name" value="CYPHER, ISOFORM B"/>
    <property type="match status" value="1"/>
</dbReference>
<dbReference type="InterPro" id="IPR001507">
    <property type="entry name" value="ZP_dom"/>
</dbReference>
<feature type="chain" id="PRO_5009314405" evidence="2">
    <location>
        <begin position="47"/>
        <end position="396"/>
    </location>
</feature>
<dbReference type="WBParaSite" id="L893_g4007.t1">
    <property type="protein sequence ID" value="L893_g4007.t1"/>
    <property type="gene ID" value="L893_g4007"/>
</dbReference>
<evidence type="ECO:0000259" key="3">
    <source>
        <dbReference type="PROSITE" id="PS51034"/>
    </source>
</evidence>
<name>A0A1I8AAT3_9BILA</name>
<dbReference type="Proteomes" id="UP000095287">
    <property type="component" value="Unplaced"/>
</dbReference>
<keyword evidence="4" id="KW-1185">Reference proteome</keyword>
<dbReference type="SMART" id="SM00241">
    <property type="entry name" value="ZP"/>
    <property type="match status" value="1"/>
</dbReference>